<gene>
    <name evidence="2" type="ORF">NHX12_010849</name>
</gene>
<reference evidence="2" key="1">
    <citation type="submission" date="2022-07" db="EMBL/GenBank/DDBJ databases">
        <title>Chromosome-level genome of Muraenolepis orangiensis.</title>
        <authorList>
            <person name="Kim J."/>
        </authorList>
    </citation>
    <scope>NUCLEOTIDE SEQUENCE</scope>
    <source>
        <strain evidence="2">KU_S4_2022</strain>
        <tissue evidence="2">Muscle</tissue>
    </source>
</reference>
<comment type="caution">
    <text evidence="2">The sequence shown here is derived from an EMBL/GenBank/DDBJ whole genome shotgun (WGS) entry which is preliminary data.</text>
</comment>
<dbReference type="Proteomes" id="UP001148018">
    <property type="component" value="Unassembled WGS sequence"/>
</dbReference>
<sequence length="70" mass="7847">MNYNSDLDALPFCFLFIELLETRVEFGGRADEDTADEDTADEDTADEGVEREHNNSRLIESSDENSSALT</sequence>
<feature type="compositionally biased region" description="Acidic residues" evidence="1">
    <location>
        <begin position="33"/>
        <end position="47"/>
    </location>
</feature>
<feature type="region of interest" description="Disordered" evidence="1">
    <location>
        <begin position="28"/>
        <end position="70"/>
    </location>
</feature>
<proteinExistence type="predicted"/>
<accession>A0A9Q0DGK5</accession>
<evidence type="ECO:0000313" key="3">
    <source>
        <dbReference type="Proteomes" id="UP001148018"/>
    </source>
</evidence>
<feature type="compositionally biased region" description="Polar residues" evidence="1">
    <location>
        <begin position="56"/>
        <end position="70"/>
    </location>
</feature>
<protein>
    <submittedName>
        <fullName evidence="2">Uncharacterized protein</fullName>
    </submittedName>
</protein>
<dbReference type="AlphaFoldDB" id="A0A9Q0DGK5"/>
<keyword evidence="3" id="KW-1185">Reference proteome</keyword>
<organism evidence="2 3">
    <name type="scientific">Muraenolepis orangiensis</name>
    <name type="common">Patagonian moray cod</name>
    <dbReference type="NCBI Taxonomy" id="630683"/>
    <lineage>
        <taxon>Eukaryota</taxon>
        <taxon>Metazoa</taxon>
        <taxon>Chordata</taxon>
        <taxon>Craniata</taxon>
        <taxon>Vertebrata</taxon>
        <taxon>Euteleostomi</taxon>
        <taxon>Actinopterygii</taxon>
        <taxon>Neopterygii</taxon>
        <taxon>Teleostei</taxon>
        <taxon>Neoteleostei</taxon>
        <taxon>Acanthomorphata</taxon>
        <taxon>Zeiogadaria</taxon>
        <taxon>Gadariae</taxon>
        <taxon>Gadiformes</taxon>
        <taxon>Muraenolepidoidei</taxon>
        <taxon>Muraenolepididae</taxon>
        <taxon>Muraenolepis</taxon>
    </lineage>
</organism>
<evidence type="ECO:0000256" key="1">
    <source>
        <dbReference type="SAM" id="MobiDB-lite"/>
    </source>
</evidence>
<name>A0A9Q0DGK5_9TELE</name>
<dbReference type="EMBL" id="JANIIK010000116">
    <property type="protein sequence ID" value="KAJ3587251.1"/>
    <property type="molecule type" value="Genomic_DNA"/>
</dbReference>
<evidence type="ECO:0000313" key="2">
    <source>
        <dbReference type="EMBL" id="KAJ3587251.1"/>
    </source>
</evidence>